<dbReference type="AlphaFoldDB" id="A0A1S3X715"/>
<accession>A0A1S3X715</accession>
<gene>
    <name evidence="3" type="primary">LOC107761750</name>
</gene>
<dbReference type="InterPro" id="IPR039537">
    <property type="entry name" value="Retrotran_Ty1/copia-like"/>
</dbReference>
<dbReference type="STRING" id="4097.A0A1S3X715"/>
<dbReference type="PaxDb" id="4097-A0A1S3X715"/>
<reference evidence="3" key="1">
    <citation type="submission" date="2025-08" db="UniProtKB">
        <authorList>
            <consortium name="RefSeq"/>
        </authorList>
    </citation>
    <scope>IDENTIFICATION</scope>
</reference>
<dbReference type="SUPFAM" id="SSF53098">
    <property type="entry name" value="Ribonuclease H-like"/>
    <property type="match status" value="1"/>
</dbReference>
<dbReference type="GO" id="GO:0003676">
    <property type="term" value="F:nucleic acid binding"/>
    <property type="evidence" value="ECO:0007669"/>
    <property type="project" value="InterPro"/>
</dbReference>
<feature type="region of interest" description="Disordered" evidence="1">
    <location>
        <begin position="270"/>
        <end position="353"/>
    </location>
</feature>
<dbReference type="Gene3D" id="3.30.420.10">
    <property type="entry name" value="Ribonuclease H-like superfamily/Ribonuclease H"/>
    <property type="match status" value="1"/>
</dbReference>
<dbReference type="Pfam" id="PF25597">
    <property type="entry name" value="SH3_retrovirus"/>
    <property type="match status" value="1"/>
</dbReference>
<dbReference type="GO" id="GO:0015074">
    <property type="term" value="P:DNA integration"/>
    <property type="evidence" value="ECO:0007669"/>
    <property type="project" value="InterPro"/>
</dbReference>
<dbReference type="RefSeq" id="XP_016435503.1">
    <property type="nucleotide sequence ID" value="XM_016580017.1"/>
</dbReference>
<feature type="compositionally biased region" description="Polar residues" evidence="1">
    <location>
        <begin position="288"/>
        <end position="309"/>
    </location>
</feature>
<sequence length="430" mass="47880">MKETKHTRTDEIGMINGMINAATPIFTPEQYQQILRILSKEKGPAGKNTPVDVANMAGPLQWQENQFSSTVKIFRSDNGYEFFNSLCSNLFQTKAIVHQSSCVYTPQQNGVVEWKHRYLLEVGRALRFQTALPLKLWGECILAATYIINKLPSTVLHEKTPYELFHGCFPKLDYLRTIGCLWFSTRLDSHDKFQSKSIPVILLGYASTQKGYKLYELNSRKIFVSRDVIFKKNIFPFKCPKEKFLSSQHDSSTLMPAASSNIFSPSPTLDYGPVPSTQASPTSPPLSPITNLPASPSEPQSPLFTTNSFPAAESIPSDTLLSSSPMDPATSAEPSSSASPDLPPSRKSGRTSKPPIWLTDYVHLPLPSTPSTSYPIQYFISYTYLSPSFKAFLTSFSADVEPSSFHQASKDDICVEAMKLEIEALEQNNT</sequence>
<dbReference type="InterPro" id="IPR036397">
    <property type="entry name" value="RNaseH_sf"/>
</dbReference>
<dbReference type="PROSITE" id="PS50994">
    <property type="entry name" value="INTEGRASE"/>
    <property type="match status" value="1"/>
</dbReference>
<name>A0A1S3X715_TOBAC</name>
<feature type="compositionally biased region" description="Polar residues" evidence="1">
    <location>
        <begin position="316"/>
        <end position="325"/>
    </location>
</feature>
<dbReference type="PANTHER" id="PTHR42648:SF31">
    <property type="entry name" value="RNA-DIRECTED DNA POLYMERASE"/>
    <property type="match status" value="1"/>
</dbReference>
<evidence type="ECO:0000256" key="1">
    <source>
        <dbReference type="SAM" id="MobiDB-lite"/>
    </source>
</evidence>
<dbReference type="PANTHER" id="PTHR42648">
    <property type="entry name" value="TRANSPOSASE, PUTATIVE-RELATED"/>
    <property type="match status" value="1"/>
</dbReference>
<dbReference type="OMA" id="INGMINA"/>
<dbReference type="InterPro" id="IPR012337">
    <property type="entry name" value="RNaseH-like_sf"/>
</dbReference>
<proteinExistence type="predicted"/>
<protein>
    <recommendedName>
        <fullName evidence="2">Integrase catalytic domain-containing protein</fullName>
    </recommendedName>
</protein>
<dbReference type="InterPro" id="IPR001584">
    <property type="entry name" value="Integrase_cat-core"/>
</dbReference>
<dbReference type="InterPro" id="IPR057670">
    <property type="entry name" value="SH3_retrovirus"/>
</dbReference>
<dbReference type="OrthoDB" id="1938465at2759"/>
<feature type="compositionally biased region" description="Low complexity" evidence="1">
    <location>
        <begin position="328"/>
        <end position="340"/>
    </location>
</feature>
<organism evidence="3">
    <name type="scientific">Nicotiana tabacum</name>
    <name type="common">Common tobacco</name>
    <dbReference type="NCBI Taxonomy" id="4097"/>
    <lineage>
        <taxon>Eukaryota</taxon>
        <taxon>Viridiplantae</taxon>
        <taxon>Streptophyta</taxon>
        <taxon>Embryophyta</taxon>
        <taxon>Tracheophyta</taxon>
        <taxon>Spermatophyta</taxon>
        <taxon>Magnoliopsida</taxon>
        <taxon>eudicotyledons</taxon>
        <taxon>Gunneridae</taxon>
        <taxon>Pentapetalae</taxon>
        <taxon>asterids</taxon>
        <taxon>lamiids</taxon>
        <taxon>Solanales</taxon>
        <taxon>Solanaceae</taxon>
        <taxon>Nicotianoideae</taxon>
        <taxon>Nicotianeae</taxon>
        <taxon>Nicotiana</taxon>
    </lineage>
</organism>
<feature type="domain" description="Integrase catalytic" evidence="2">
    <location>
        <begin position="72"/>
        <end position="169"/>
    </location>
</feature>
<evidence type="ECO:0000259" key="2">
    <source>
        <dbReference type="PROSITE" id="PS50994"/>
    </source>
</evidence>
<dbReference type="KEGG" id="nta:107761750"/>
<evidence type="ECO:0000313" key="3">
    <source>
        <dbReference type="RefSeq" id="XP_016435503.1"/>
    </source>
</evidence>